<protein>
    <recommendedName>
        <fullName evidence="3">F-box domain-containing protein</fullName>
    </recommendedName>
</protein>
<dbReference type="AlphaFoldDB" id="A0A8H4VM91"/>
<evidence type="ECO:0000313" key="2">
    <source>
        <dbReference type="Proteomes" id="UP000521872"/>
    </source>
</evidence>
<dbReference type="Proteomes" id="UP000521872">
    <property type="component" value="Unassembled WGS sequence"/>
</dbReference>
<evidence type="ECO:0000313" key="1">
    <source>
        <dbReference type="EMBL" id="KAF4613275.1"/>
    </source>
</evidence>
<proteinExistence type="predicted"/>
<organism evidence="1 2">
    <name type="scientific">Agrocybe pediades</name>
    <dbReference type="NCBI Taxonomy" id="84607"/>
    <lineage>
        <taxon>Eukaryota</taxon>
        <taxon>Fungi</taxon>
        <taxon>Dikarya</taxon>
        <taxon>Basidiomycota</taxon>
        <taxon>Agaricomycotina</taxon>
        <taxon>Agaricomycetes</taxon>
        <taxon>Agaricomycetidae</taxon>
        <taxon>Agaricales</taxon>
        <taxon>Agaricineae</taxon>
        <taxon>Strophariaceae</taxon>
        <taxon>Agrocybe</taxon>
    </lineage>
</organism>
<keyword evidence="2" id="KW-1185">Reference proteome</keyword>
<gene>
    <name evidence="1" type="ORF">D9613_010858</name>
</gene>
<accession>A0A8H4VM91</accession>
<comment type="caution">
    <text evidence="1">The sequence shown here is derived from an EMBL/GenBank/DDBJ whole genome shotgun (WGS) entry which is preliminary data.</text>
</comment>
<evidence type="ECO:0008006" key="3">
    <source>
        <dbReference type="Google" id="ProtNLM"/>
    </source>
</evidence>
<reference evidence="1 2" key="1">
    <citation type="submission" date="2019-12" db="EMBL/GenBank/DDBJ databases">
        <authorList>
            <person name="Floudas D."/>
            <person name="Bentzer J."/>
            <person name="Ahren D."/>
            <person name="Johansson T."/>
            <person name="Persson P."/>
            <person name="Tunlid A."/>
        </authorList>
    </citation>
    <scope>NUCLEOTIDE SEQUENCE [LARGE SCALE GENOMIC DNA]</scope>
    <source>
        <strain evidence="1 2">CBS 102.39</strain>
    </source>
</reference>
<name>A0A8H4VM91_9AGAR</name>
<sequence length="541" mass="62595">MQPTKKASPTSLLHEELLWNIFLEITNDALVYPWQIEHRPIIVIRRCSHVCGRWRSVILSSSTIWGRLIDLDYFHKQKTDDWMKEVVSRTGSALLWVYGIVGHYQDARNHFLSTFLQENWRRIQGLVVSDRLFSTLEQRQKMWAFLRQPAPRLRWADLMFDFEYMDELLPRLLFADNAPLLTDFRIRNEYKFSTDALWISNLCVVTFGFEFHPSEVLEALQRMPRLEYLQVYIGHGAADYRGPTIILPKLRMLQFQARGFLDAGTFLQRIAPSGADCCLFAAVYLLEPTVPFPDNGEYLNEYEAVVAKHFMPYSSLHLPTVVTFAVTDDIFTLGFGGQGFVPGHPAAPERQVHYITLHTPSLPSSLLMEKFYSSAWFSRVTELDFGTWYFSFDFNQLEIVPTLSSFSSLKTFSTNDVILHALLRLPSSLTATLFPVLTTLQMSNPNTPQPRTDSEEPPHHRFLQFRKVIGRPLSVFEISFPKPHMDVESPSYNMEYLEVHSGLLFRWKIAGEGPEQYRCYRCGDGHPERLRFNLANPLTIS</sequence>
<dbReference type="EMBL" id="JAACJL010000046">
    <property type="protein sequence ID" value="KAF4613275.1"/>
    <property type="molecule type" value="Genomic_DNA"/>
</dbReference>